<comment type="function">
    <text evidence="6">Na(+)/H(+) antiporter that extrudes sodium in exchange for external protons.</text>
</comment>
<dbReference type="NCBIfam" id="NF007112">
    <property type="entry name" value="PRK09561.1"/>
    <property type="match status" value="1"/>
</dbReference>
<dbReference type="STRING" id="1454373.ACMU_06050"/>
<gene>
    <name evidence="6 7" type="primary">nhaA</name>
    <name evidence="7" type="ORF">ACMU_06050</name>
</gene>
<feature type="transmembrane region" description="Helical" evidence="6">
    <location>
        <begin position="124"/>
        <end position="145"/>
    </location>
</feature>
<evidence type="ECO:0000256" key="4">
    <source>
        <dbReference type="ARBA" id="ARBA00022989"/>
    </source>
</evidence>
<dbReference type="InterPro" id="IPR023171">
    <property type="entry name" value="Na/H_antiporter_dom_sf"/>
</dbReference>
<keyword evidence="4 6" id="KW-1133">Transmembrane helix</keyword>
<organism evidence="7 8">
    <name type="scientific">Actibacterium mucosum KCTC 23349</name>
    <dbReference type="NCBI Taxonomy" id="1454373"/>
    <lineage>
        <taxon>Bacteria</taxon>
        <taxon>Pseudomonadati</taxon>
        <taxon>Pseudomonadota</taxon>
        <taxon>Alphaproteobacteria</taxon>
        <taxon>Rhodobacterales</taxon>
        <taxon>Roseobacteraceae</taxon>
        <taxon>Actibacterium</taxon>
    </lineage>
</organism>
<protein>
    <recommendedName>
        <fullName evidence="6">Na(+)/H(+) antiporter NhaA</fullName>
    </recommendedName>
    <alternativeName>
        <fullName evidence="6">Sodium/proton antiporter NhaA</fullName>
    </alternativeName>
</protein>
<keyword evidence="6" id="KW-0813">Transport</keyword>
<evidence type="ECO:0000313" key="7">
    <source>
        <dbReference type="EMBL" id="KAJ56502.1"/>
    </source>
</evidence>
<keyword evidence="6" id="KW-0406">Ion transport</keyword>
<comment type="catalytic activity">
    <reaction evidence="6">
        <text>Na(+)(in) + 2 H(+)(out) = Na(+)(out) + 2 H(+)(in)</text>
        <dbReference type="Rhea" id="RHEA:29251"/>
        <dbReference type="ChEBI" id="CHEBI:15378"/>
        <dbReference type="ChEBI" id="CHEBI:29101"/>
    </reaction>
</comment>
<dbReference type="Proteomes" id="UP000026249">
    <property type="component" value="Unassembled WGS sequence"/>
</dbReference>
<evidence type="ECO:0000256" key="1">
    <source>
        <dbReference type="ARBA" id="ARBA00004429"/>
    </source>
</evidence>
<evidence type="ECO:0000256" key="3">
    <source>
        <dbReference type="ARBA" id="ARBA00022692"/>
    </source>
</evidence>
<dbReference type="GO" id="GO:0005886">
    <property type="term" value="C:plasma membrane"/>
    <property type="evidence" value="ECO:0007669"/>
    <property type="project" value="UniProtKB-SubCell"/>
</dbReference>
<keyword evidence="8" id="KW-1185">Reference proteome</keyword>
<evidence type="ECO:0000256" key="5">
    <source>
        <dbReference type="ARBA" id="ARBA00023136"/>
    </source>
</evidence>
<feature type="transmembrane region" description="Helical" evidence="6">
    <location>
        <begin position="157"/>
        <end position="176"/>
    </location>
</feature>
<feature type="transmembrane region" description="Helical" evidence="6">
    <location>
        <begin position="259"/>
        <end position="282"/>
    </location>
</feature>
<keyword evidence="5 6" id="KW-0472">Membrane</keyword>
<dbReference type="GO" id="GO:0015385">
    <property type="term" value="F:sodium:proton antiporter activity"/>
    <property type="evidence" value="ECO:0007669"/>
    <property type="project" value="UniProtKB-UniRule"/>
</dbReference>
<dbReference type="Gene3D" id="1.20.1530.10">
    <property type="entry name" value="Na+/H+ antiporter like domain"/>
    <property type="match status" value="1"/>
</dbReference>
<feature type="transmembrane region" description="Helical" evidence="6">
    <location>
        <begin position="182"/>
        <end position="198"/>
    </location>
</feature>
<proteinExistence type="inferred from homology"/>
<feature type="transmembrane region" description="Helical" evidence="6">
    <location>
        <begin position="325"/>
        <end position="347"/>
    </location>
</feature>
<dbReference type="PANTHER" id="PTHR30341:SF0">
    <property type="entry name" value="NA(+)_H(+) ANTIPORTER NHAA"/>
    <property type="match status" value="1"/>
</dbReference>
<comment type="caution">
    <text evidence="7">The sequence shown here is derived from an EMBL/GenBank/DDBJ whole genome shotgun (WGS) entry which is preliminary data.</text>
</comment>
<feature type="transmembrane region" description="Helical" evidence="6">
    <location>
        <begin position="99"/>
        <end position="118"/>
    </location>
</feature>
<dbReference type="OrthoDB" id="9808135at2"/>
<evidence type="ECO:0000256" key="2">
    <source>
        <dbReference type="ARBA" id="ARBA00022475"/>
    </source>
</evidence>
<feature type="transmembrane region" description="Helical" evidence="6">
    <location>
        <begin position="359"/>
        <end position="379"/>
    </location>
</feature>
<dbReference type="NCBIfam" id="TIGR00773">
    <property type="entry name" value="NhaA"/>
    <property type="match status" value="1"/>
</dbReference>
<feature type="transmembrane region" description="Helical" evidence="6">
    <location>
        <begin position="210"/>
        <end position="239"/>
    </location>
</feature>
<keyword evidence="2 6" id="KW-1003">Cell membrane</keyword>
<keyword evidence="3 6" id="KW-0812">Transmembrane</keyword>
<feature type="transmembrane region" description="Helical" evidence="6">
    <location>
        <begin position="60"/>
        <end position="78"/>
    </location>
</feature>
<sequence>MLLRAIDRFFSHEASGGLLLMFSAIAALLVANSTFQPLYDGALGSYLAVTINGDGLNKPILLWINDGLMAVFFFLIGLELKREMLEGKLKNPRDVVLPGMAAVGGMLVPAAIYLALNWGNPATIGGWAIPAATDIAFALGVLALIGTRAPSSLKVFLLTLAILDDMGAILIIALFYTSELKVDYLLYALVPLAIMIIRQQRGAHRMAPTLLLGVVMWVFVLKSGVHATLAGVITAFCIPLKDKWGKSPLHAIEHGLSPYVFYAIVPIFAFANSGVVLTGLTLNDLLAPLPLGIALGLFVGKQIGVFGLTWVMVKTGLARLPHGANWLHIYGVACLAGIGFTMSLFIGSLSFTTAAEMNGVRLGVLLGSILSGIVGYAVLRFAPQEQPDEPEAVAA</sequence>
<dbReference type="GO" id="GO:0006885">
    <property type="term" value="P:regulation of pH"/>
    <property type="evidence" value="ECO:0007669"/>
    <property type="project" value="UniProtKB-UniRule"/>
</dbReference>
<dbReference type="RefSeq" id="WP_035256599.1">
    <property type="nucleotide sequence ID" value="NZ_JFKE01000002.1"/>
</dbReference>
<reference evidence="7 8" key="1">
    <citation type="submission" date="2014-03" db="EMBL/GenBank/DDBJ databases">
        <title>Draft Genome Sequence of Actibacterium mucosum KCTC 23349, a Marine Alphaproteobacterium with Complex Ionic Requirements Isolated from Mediterranean Seawater at Malvarrosa Beach, Valencia, Spain.</title>
        <authorList>
            <person name="Arahal D.R."/>
            <person name="Shao Z."/>
            <person name="Lai Q."/>
            <person name="Pujalte M.J."/>
        </authorList>
    </citation>
    <scope>NUCLEOTIDE SEQUENCE [LARGE SCALE GENOMIC DNA]</scope>
    <source>
        <strain evidence="7 8">KCTC 23349</strain>
    </source>
</reference>
<evidence type="ECO:0000313" key="8">
    <source>
        <dbReference type="Proteomes" id="UP000026249"/>
    </source>
</evidence>
<feature type="transmembrane region" description="Helical" evidence="6">
    <location>
        <begin position="289"/>
        <end position="313"/>
    </location>
</feature>
<keyword evidence="6" id="KW-0915">Sodium</keyword>
<dbReference type="PANTHER" id="PTHR30341">
    <property type="entry name" value="SODIUM ION/PROTON ANTIPORTER NHAA-RELATED"/>
    <property type="match status" value="1"/>
</dbReference>
<evidence type="ECO:0000256" key="6">
    <source>
        <dbReference type="HAMAP-Rule" id="MF_01844"/>
    </source>
</evidence>
<comment type="similarity">
    <text evidence="6">Belongs to the NhaA Na(+)/H(+) (TC 2.A.33) antiporter family.</text>
</comment>
<accession>A0A037ZLU1</accession>
<comment type="subcellular location">
    <subcellularLocation>
        <location evidence="1">Cell inner membrane</location>
        <topology evidence="1">Multi-pass membrane protein</topology>
    </subcellularLocation>
    <subcellularLocation>
        <location evidence="6">Cell membrane</location>
        <topology evidence="6">Multi-pass membrane protein</topology>
    </subcellularLocation>
</comment>
<dbReference type="Pfam" id="PF06965">
    <property type="entry name" value="Na_H_antiport_1"/>
    <property type="match status" value="1"/>
</dbReference>
<keyword evidence="6" id="KW-0739">Sodium transport</keyword>
<name>A0A037ZLU1_9RHOB</name>
<keyword evidence="6" id="KW-0050">Antiport</keyword>
<dbReference type="HAMAP" id="MF_01844">
    <property type="entry name" value="NhaA"/>
    <property type="match status" value="1"/>
</dbReference>
<dbReference type="AlphaFoldDB" id="A0A037ZLU1"/>
<dbReference type="NCBIfam" id="NF007111">
    <property type="entry name" value="PRK09560.1"/>
    <property type="match status" value="1"/>
</dbReference>
<dbReference type="InterPro" id="IPR004670">
    <property type="entry name" value="NhaA"/>
</dbReference>
<dbReference type="EMBL" id="JFKE01000002">
    <property type="protein sequence ID" value="KAJ56502.1"/>
    <property type="molecule type" value="Genomic_DNA"/>
</dbReference>